<name>A0ABW0M8U8_9BURK</name>
<dbReference type="RefSeq" id="WP_378995885.1">
    <property type="nucleotide sequence ID" value="NZ_JBHSMT010000009.1"/>
</dbReference>
<dbReference type="Proteomes" id="UP001596045">
    <property type="component" value="Unassembled WGS sequence"/>
</dbReference>
<dbReference type="EMBL" id="JBHSMT010000009">
    <property type="protein sequence ID" value="MFC5473438.1"/>
    <property type="molecule type" value="Genomic_DNA"/>
</dbReference>
<feature type="transmembrane region" description="Helical" evidence="1">
    <location>
        <begin position="108"/>
        <end position="127"/>
    </location>
</feature>
<feature type="transmembrane region" description="Helical" evidence="1">
    <location>
        <begin position="176"/>
        <end position="201"/>
    </location>
</feature>
<gene>
    <name evidence="2" type="ORF">ACFPM8_05650</name>
</gene>
<evidence type="ECO:0000256" key="1">
    <source>
        <dbReference type="SAM" id="Phobius"/>
    </source>
</evidence>
<dbReference type="InterPro" id="IPR011990">
    <property type="entry name" value="TPR-like_helical_dom_sf"/>
</dbReference>
<feature type="transmembrane region" description="Helical" evidence="1">
    <location>
        <begin position="62"/>
        <end position="86"/>
    </location>
</feature>
<sequence length="448" mass="50349">MSDNIAAKQFSNITPFWQRLPAFFLYPMQPQMIWHPAVYALIGIGLWALGRGGDDEGGFSPFIFKLAVIISLGLAVDLVRLCFRALEQTSLGNLRCTDFDESDEAHKLTPYKLLALFMVQGIFLYILKTIHPNLVLIGNVLVYLMLPASIMVLGSSHSFTEAANPLKAFKIIRAVGWPYLALWVFGFILSQGALIVVILLIKKLPIALLIGVGIFAYAYFNLIWFNMMGYAMYQYHKQIGYAPDRNFEINALAASRKNRPLTDEEILAQQVAAMIRDGNLDLALEFIWEDLRYDQYNAQLSGHYAKLLMLKGDKAKQLEHAQRHLLAIARSGKAGHIGDTWKQARQLNPEFTIDNPDHVLQMAQAAASVREFQTALEITSGFHKRAPRHKDVPAVLVLAGKLISDHLRQDARALSLFNHVIAQWPGDPAAEEAQRYKNVIERLAPTPQ</sequence>
<keyword evidence="3" id="KW-1185">Reference proteome</keyword>
<protein>
    <submittedName>
        <fullName evidence="2">Tol-pal system YbgF family protein</fullName>
    </submittedName>
</protein>
<reference evidence="3" key="1">
    <citation type="journal article" date="2019" name="Int. J. Syst. Evol. Microbiol.">
        <title>The Global Catalogue of Microorganisms (GCM) 10K type strain sequencing project: providing services to taxonomists for standard genome sequencing and annotation.</title>
        <authorList>
            <consortium name="The Broad Institute Genomics Platform"/>
            <consortium name="The Broad Institute Genome Sequencing Center for Infectious Disease"/>
            <person name="Wu L."/>
            <person name="Ma J."/>
        </authorList>
    </citation>
    <scope>NUCLEOTIDE SEQUENCE [LARGE SCALE GENOMIC DNA]</scope>
    <source>
        <strain evidence="3">JCM 17066</strain>
    </source>
</reference>
<comment type="caution">
    <text evidence="2">The sequence shown here is derived from an EMBL/GenBank/DDBJ whole genome shotgun (WGS) entry which is preliminary data.</text>
</comment>
<feature type="transmembrane region" description="Helical" evidence="1">
    <location>
        <begin position="208"/>
        <end position="233"/>
    </location>
</feature>
<evidence type="ECO:0000313" key="2">
    <source>
        <dbReference type="EMBL" id="MFC5473438.1"/>
    </source>
</evidence>
<feature type="transmembrane region" description="Helical" evidence="1">
    <location>
        <begin position="134"/>
        <end position="156"/>
    </location>
</feature>
<feature type="transmembrane region" description="Helical" evidence="1">
    <location>
        <begin position="33"/>
        <end position="50"/>
    </location>
</feature>
<keyword evidence="1" id="KW-0812">Transmembrane</keyword>
<keyword evidence="1" id="KW-1133">Transmembrane helix</keyword>
<keyword evidence="1" id="KW-0472">Membrane</keyword>
<dbReference type="Gene3D" id="1.25.40.10">
    <property type="entry name" value="Tetratricopeptide repeat domain"/>
    <property type="match status" value="1"/>
</dbReference>
<evidence type="ECO:0000313" key="3">
    <source>
        <dbReference type="Proteomes" id="UP001596045"/>
    </source>
</evidence>
<proteinExistence type="predicted"/>
<organism evidence="2 3">
    <name type="scientific">Paraherbaspirillum soli</name>
    <dbReference type="NCBI Taxonomy" id="631222"/>
    <lineage>
        <taxon>Bacteria</taxon>
        <taxon>Pseudomonadati</taxon>
        <taxon>Pseudomonadota</taxon>
        <taxon>Betaproteobacteria</taxon>
        <taxon>Burkholderiales</taxon>
        <taxon>Oxalobacteraceae</taxon>
        <taxon>Paraherbaspirillum</taxon>
    </lineage>
</organism>
<accession>A0ABW0M8U8</accession>